<feature type="chain" id="PRO_5035199177" evidence="1">
    <location>
        <begin position="28"/>
        <end position="63"/>
    </location>
</feature>
<reference evidence="2 3" key="1">
    <citation type="submission" date="2020-08" db="EMBL/GenBank/DDBJ databases">
        <title>Bridging the membrane lipid divide: bacteria of the FCB group superphylum have the potential to synthesize archaeal ether lipids.</title>
        <authorList>
            <person name="Villanueva L."/>
            <person name="Von Meijenfeldt F.A.B."/>
            <person name="Westbye A.B."/>
            <person name="Yadav S."/>
            <person name="Hopmans E.C."/>
            <person name="Dutilh B.E."/>
            <person name="Sinninghe Damste J.S."/>
        </authorList>
    </citation>
    <scope>NUCLEOTIDE SEQUENCE [LARGE SCALE GENOMIC DNA]</scope>
    <source>
        <strain evidence="2">NIOZ-UU47</strain>
    </source>
</reference>
<evidence type="ECO:0000313" key="2">
    <source>
        <dbReference type="EMBL" id="MBC8317591.1"/>
    </source>
</evidence>
<dbReference type="AlphaFoldDB" id="A0A8J6NB59"/>
<dbReference type="Proteomes" id="UP000614424">
    <property type="component" value="Unassembled WGS sequence"/>
</dbReference>
<gene>
    <name evidence="2" type="ORF">H8E41_06765</name>
</gene>
<name>A0A8J6NB59_9BACT</name>
<protein>
    <submittedName>
        <fullName evidence="2">Uncharacterized protein</fullName>
    </submittedName>
</protein>
<comment type="caution">
    <text evidence="2">The sequence shown here is derived from an EMBL/GenBank/DDBJ whole genome shotgun (WGS) entry which is preliminary data.</text>
</comment>
<sequence length="63" mass="6999">MNALIKNTMTVLALALSLSLVLGTAISANEMNFDRLAESEIVTGIDRDNCRYDVVEDIYFCKL</sequence>
<evidence type="ECO:0000256" key="1">
    <source>
        <dbReference type="SAM" id="SignalP"/>
    </source>
</evidence>
<evidence type="ECO:0000313" key="3">
    <source>
        <dbReference type="Proteomes" id="UP000614424"/>
    </source>
</evidence>
<organism evidence="2 3">
    <name type="scientific">Candidatus Desulfobia pelagia</name>
    <dbReference type="NCBI Taxonomy" id="2841692"/>
    <lineage>
        <taxon>Bacteria</taxon>
        <taxon>Pseudomonadati</taxon>
        <taxon>Thermodesulfobacteriota</taxon>
        <taxon>Desulfobulbia</taxon>
        <taxon>Desulfobulbales</taxon>
        <taxon>Desulfobulbaceae</taxon>
        <taxon>Candidatus Desulfobia</taxon>
    </lineage>
</organism>
<proteinExistence type="predicted"/>
<accession>A0A8J6NB59</accession>
<feature type="signal peptide" evidence="1">
    <location>
        <begin position="1"/>
        <end position="27"/>
    </location>
</feature>
<dbReference type="EMBL" id="JACNJZ010000093">
    <property type="protein sequence ID" value="MBC8317591.1"/>
    <property type="molecule type" value="Genomic_DNA"/>
</dbReference>
<keyword evidence="1" id="KW-0732">Signal</keyword>